<dbReference type="AlphaFoldDB" id="A0AA38M4I0"/>
<gene>
    <name evidence="10" type="ORF">Zmor_025315</name>
</gene>
<evidence type="ECO:0000259" key="9">
    <source>
        <dbReference type="Pfam" id="PF13193"/>
    </source>
</evidence>
<dbReference type="InterPro" id="IPR000873">
    <property type="entry name" value="AMP-dep_synth/lig_dom"/>
</dbReference>
<dbReference type="PANTHER" id="PTHR43201">
    <property type="entry name" value="ACYL-COA SYNTHETASE"/>
    <property type="match status" value="1"/>
</dbReference>
<dbReference type="EC" id="6.2.1.2" evidence="4"/>
<accession>A0AA38M4I0</accession>
<keyword evidence="11" id="KW-1185">Reference proteome</keyword>
<name>A0AA38M4I0_9CUCU</name>
<comment type="catalytic activity">
    <reaction evidence="6">
        <text>octanoate + ATP + CoA = octanoyl-CoA + AMP + diphosphate</text>
        <dbReference type="Rhea" id="RHEA:33631"/>
        <dbReference type="ChEBI" id="CHEBI:25646"/>
        <dbReference type="ChEBI" id="CHEBI:30616"/>
        <dbReference type="ChEBI" id="CHEBI:33019"/>
        <dbReference type="ChEBI" id="CHEBI:57287"/>
        <dbReference type="ChEBI" id="CHEBI:57386"/>
        <dbReference type="ChEBI" id="CHEBI:456215"/>
    </reaction>
</comment>
<evidence type="ECO:0000256" key="3">
    <source>
        <dbReference type="ARBA" id="ARBA00037247"/>
    </source>
</evidence>
<organism evidence="10 11">
    <name type="scientific">Zophobas morio</name>
    <dbReference type="NCBI Taxonomy" id="2755281"/>
    <lineage>
        <taxon>Eukaryota</taxon>
        <taxon>Metazoa</taxon>
        <taxon>Ecdysozoa</taxon>
        <taxon>Arthropoda</taxon>
        <taxon>Hexapoda</taxon>
        <taxon>Insecta</taxon>
        <taxon>Pterygota</taxon>
        <taxon>Neoptera</taxon>
        <taxon>Endopterygota</taxon>
        <taxon>Coleoptera</taxon>
        <taxon>Polyphaga</taxon>
        <taxon>Cucujiformia</taxon>
        <taxon>Tenebrionidae</taxon>
        <taxon>Zophobas</taxon>
    </lineage>
</organism>
<dbReference type="InterPro" id="IPR025110">
    <property type="entry name" value="AMP-bd_C"/>
</dbReference>
<dbReference type="GO" id="GO:0006631">
    <property type="term" value="P:fatty acid metabolic process"/>
    <property type="evidence" value="ECO:0007669"/>
    <property type="project" value="TreeGrafter"/>
</dbReference>
<dbReference type="InterPro" id="IPR020845">
    <property type="entry name" value="AMP-binding_CS"/>
</dbReference>
<feature type="domain" description="AMP-binding enzyme C-terminal" evidence="9">
    <location>
        <begin position="478"/>
        <end position="540"/>
    </location>
</feature>
<evidence type="ECO:0000259" key="8">
    <source>
        <dbReference type="Pfam" id="PF00501"/>
    </source>
</evidence>
<dbReference type="GO" id="GO:0031956">
    <property type="term" value="F:medium-chain fatty acid-CoA ligase activity"/>
    <property type="evidence" value="ECO:0007669"/>
    <property type="project" value="UniProtKB-EC"/>
</dbReference>
<evidence type="ECO:0000256" key="4">
    <source>
        <dbReference type="ARBA" id="ARBA00039009"/>
    </source>
</evidence>
<feature type="domain" description="AMP-dependent synthetase/ligase" evidence="8">
    <location>
        <begin position="37"/>
        <end position="427"/>
    </location>
</feature>
<dbReference type="InterPro" id="IPR045851">
    <property type="entry name" value="AMP-bd_C_sf"/>
</dbReference>
<dbReference type="Gene3D" id="3.30.300.30">
    <property type="match status" value="2"/>
</dbReference>
<keyword evidence="2" id="KW-0436">Ligase</keyword>
<feature type="domain" description="AMP-binding enzyme C-terminal" evidence="9">
    <location>
        <begin position="997"/>
        <end position="1072"/>
    </location>
</feature>
<comment type="function">
    <text evidence="3">Acyl-CoA synthases catalyze the initial reaction in fatty acid metabolism, by forming a thioester with CoA. Has some preference toward medium-chain substrates. Plays a role in adipocyte differentiation.</text>
</comment>
<evidence type="ECO:0000256" key="7">
    <source>
        <dbReference type="ARBA" id="ARBA00048277"/>
    </source>
</evidence>
<protein>
    <recommendedName>
        <fullName evidence="5">Medium-chain acyl-CoA ligase ACSF2, mitochondrial</fullName>
        <ecNumber evidence="4">6.2.1.2</ecNumber>
    </recommendedName>
</protein>
<dbReference type="EMBL" id="JALNTZ010000008">
    <property type="protein sequence ID" value="KAJ3642549.1"/>
    <property type="molecule type" value="Genomic_DNA"/>
</dbReference>
<dbReference type="SUPFAM" id="SSF56801">
    <property type="entry name" value="Acetyl-CoA synthetase-like"/>
    <property type="match status" value="2"/>
</dbReference>
<evidence type="ECO:0000256" key="2">
    <source>
        <dbReference type="ARBA" id="ARBA00022598"/>
    </source>
</evidence>
<dbReference type="InterPro" id="IPR042099">
    <property type="entry name" value="ANL_N_sf"/>
</dbReference>
<comment type="similarity">
    <text evidence="1">Belongs to the ATP-dependent AMP-binding enzyme family.</text>
</comment>
<evidence type="ECO:0000313" key="10">
    <source>
        <dbReference type="EMBL" id="KAJ3642549.1"/>
    </source>
</evidence>
<sequence>MFRNCDIPKTLKTAKKPSYVHKVGEQPLKYITIGQLLEETANKFGERKAIISLHQNESLTFSELLQRADKLAAAFKILNLEKSDRLGIWAPNLSEWYITMMACARAGLIGVYLNPLFEAPEIEYSINKTQIKVVVCGDKFKHLDYYESLLAIAPELENCDPGNLKSKKVPSLKTVIRISKDVKRGTYNFRQILDLATSSEIGNIQKLQHSISPDDACSLHFTSGTTGKPKAALTTHFKMVNNGFLAGKRMEFSRKHHTVCPQVPFFHVFGTIVVIMTSLYYASTIVLPTDGYQPDKTLDAMKKEKCTVIYGTPTMYIDLVERQKRRKEPVSADIAFLGAAPSSPYLREQILETLNISKLYSSYGLTECSGLVYQTIPTDSQGKSPIIVDYVQEHIEVKVINENGDLVPFGTPGELCVRGYSNMLGYWEDEEKTNEILGKDGWLRTRDQFILQEDGSLEVVGRLKDMILRGGENIFPKEIEEVLISHPNILEVQVVGTPHKRLGEEVCACVRIKPQSNLTLEDLVTFCKGKKSIADPSYVHKIGEQPLKYVTIGQLLEETANKFGDRKAIISVHQNESLTFSELLQKADKLAAAFKILNLEKNDRLGIWAPNLLEWYITMMACARAGLIAVYLNPVFEAPEIEYCINKTQIKALVCADKFKYHDHYESLLTIAPELENCEIGKMTSKKVPSLKTVIRIGEENKCGIYNFCEILDLASTSEVANIQKLQHSISPDDGCSLHFTSGSTGKPKAAVATHFKMVNSGFMVGKRLDFSHNYHKICLQVPFFHVFGTVLGIMASLNHASTIVLPTDGYQPGKNFDAIKNEKCTVIYGTPTMYLDLIQIQEKRKEPISANIAFLGGAPSSPHLLEQILKTLNVSKLHSVYGLTECTGSVFQSVSIKSKEKFPILVNFLQEHMEAKVINGNGGMVPFGTPGELCVRGYANMVGYWDDEERTNEILGKDGWLKTGDQFILEEDGSGKVVGRLKDMILRGGENIFPKEIEEVLITYPDILEVQVVGTPHKRLGEEVCACVRIQPQSNLTLEDLITFCKGKLAYFKIPTRMEIFDNFPRTTSGKIQKFKLIEMVCERNF</sequence>
<dbReference type="Gene3D" id="3.40.50.12780">
    <property type="entry name" value="N-terminal domain of ligase-like"/>
    <property type="match status" value="2"/>
</dbReference>
<dbReference type="Proteomes" id="UP001168821">
    <property type="component" value="Unassembled WGS sequence"/>
</dbReference>
<proteinExistence type="inferred from homology"/>
<dbReference type="Pfam" id="PF00501">
    <property type="entry name" value="AMP-binding"/>
    <property type="match status" value="2"/>
</dbReference>
<reference evidence="10" key="1">
    <citation type="journal article" date="2023" name="G3 (Bethesda)">
        <title>Whole genome assemblies of Zophobas morio and Tenebrio molitor.</title>
        <authorList>
            <person name="Kaur S."/>
            <person name="Stinson S.A."/>
            <person name="diCenzo G.C."/>
        </authorList>
    </citation>
    <scope>NUCLEOTIDE SEQUENCE</scope>
    <source>
        <strain evidence="10">QUZm001</strain>
    </source>
</reference>
<feature type="domain" description="AMP-dependent synthetase/ligase" evidence="8">
    <location>
        <begin position="556"/>
        <end position="946"/>
    </location>
</feature>
<comment type="catalytic activity">
    <reaction evidence="7">
        <text>a medium-chain fatty acid + ATP + CoA = a medium-chain fatty acyl-CoA + AMP + diphosphate</text>
        <dbReference type="Rhea" id="RHEA:48340"/>
        <dbReference type="ChEBI" id="CHEBI:30616"/>
        <dbReference type="ChEBI" id="CHEBI:33019"/>
        <dbReference type="ChEBI" id="CHEBI:57287"/>
        <dbReference type="ChEBI" id="CHEBI:59558"/>
        <dbReference type="ChEBI" id="CHEBI:90546"/>
        <dbReference type="ChEBI" id="CHEBI:456215"/>
        <dbReference type="EC" id="6.2.1.2"/>
    </reaction>
</comment>
<dbReference type="FunFam" id="3.40.50.12780:FF:000003">
    <property type="entry name" value="Long-chain-fatty-acid--CoA ligase FadD"/>
    <property type="match status" value="2"/>
</dbReference>
<dbReference type="Pfam" id="PF13193">
    <property type="entry name" value="AMP-binding_C"/>
    <property type="match status" value="2"/>
</dbReference>
<evidence type="ECO:0000256" key="6">
    <source>
        <dbReference type="ARBA" id="ARBA00047319"/>
    </source>
</evidence>
<evidence type="ECO:0000256" key="1">
    <source>
        <dbReference type="ARBA" id="ARBA00006432"/>
    </source>
</evidence>
<dbReference type="PANTHER" id="PTHR43201:SF5">
    <property type="entry name" value="MEDIUM-CHAIN ACYL-COA LIGASE ACSF2, MITOCHONDRIAL"/>
    <property type="match status" value="1"/>
</dbReference>
<evidence type="ECO:0000313" key="11">
    <source>
        <dbReference type="Proteomes" id="UP001168821"/>
    </source>
</evidence>
<dbReference type="PROSITE" id="PS00455">
    <property type="entry name" value="AMP_BINDING"/>
    <property type="match status" value="2"/>
</dbReference>
<comment type="caution">
    <text evidence="10">The sequence shown here is derived from an EMBL/GenBank/DDBJ whole genome shotgun (WGS) entry which is preliminary data.</text>
</comment>
<evidence type="ECO:0000256" key="5">
    <source>
        <dbReference type="ARBA" id="ARBA00039638"/>
    </source>
</evidence>
<dbReference type="FunFam" id="3.30.300.30:FF:000008">
    <property type="entry name" value="2,3-dihydroxybenzoate-AMP ligase"/>
    <property type="match status" value="1"/>
</dbReference>